<keyword evidence="6 9" id="KW-1133">Transmembrane helix</keyword>
<dbReference type="Gene3D" id="1.20.58.1610">
    <property type="entry name" value="NADH:ubiquinone/plastoquinone oxidoreductase, chain 3"/>
    <property type="match status" value="1"/>
</dbReference>
<dbReference type="GO" id="GO:0031966">
    <property type="term" value="C:mitochondrial membrane"/>
    <property type="evidence" value="ECO:0007669"/>
    <property type="project" value="UniProtKB-SubCell"/>
</dbReference>
<keyword evidence="9" id="KW-0520">NAD</keyword>
<keyword evidence="9" id="KW-0249">Electron transport</keyword>
<keyword evidence="9" id="KW-0679">Respiratory chain</keyword>
<dbReference type="PANTHER" id="PTHR11058:SF9">
    <property type="entry name" value="NADH-UBIQUINONE OXIDOREDUCTASE CHAIN 3"/>
    <property type="match status" value="1"/>
</dbReference>
<evidence type="ECO:0000313" key="10">
    <source>
        <dbReference type="EMBL" id="ALO81692.1"/>
    </source>
</evidence>
<keyword evidence="9" id="KW-0830">Ubiquinone</keyword>
<geneLocation type="mitochondrion" evidence="10"/>
<reference evidence="10" key="1">
    <citation type="journal article" date="2015" name="Mol. Phylogenet. Evol.">
        <title>Evolution of mitochondrial gene order in Annelida.</title>
        <authorList>
            <person name="Weigert A."/>
            <person name="Golombek A."/>
            <person name="Gerth M."/>
            <person name="Schwarz F."/>
            <person name="Struck T.H."/>
            <person name="Bleidorn C."/>
        </authorList>
    </citation>
    <scope>NUCLEOTIDE SEQUENCE</scope>
</reference>
<dbReference type="Pfam" id="PF00507">
    <property type="entry name" value="Oxidored_q4"/>
    <property type="match status" value="1"/>
</dbReference>
<comment type="similarity">
    <text evidence="2 9">Belongs to the complex I subunit 3 family.</text>
</comment>
<keyword evidence="9" id="KW-1278">Translocase</keyword>
<comment type="subcellular location">
    <subcellularLocation>
        <location evidence="1">Membrane</location>
    </subcellularLocation>
    <subcellularLocation>
        <location evidence="9">Mitochondrion membrane</location>
        <topology evidence="9">Multi-pass membrane protein</topology>
    </subcellularLocation>
</comment>
<dbReference type="PANTHER" id="PTHR11058">
    <property type="entry name" value="NADH-UBIQUINONE OXIDOREDUCTASE CHAIN 3"/>
    <property type="match status" value="1"/>
</dbReference>
<evidence type="ECO:0000256" key="4">
    <source>
        <dbReference type="ARBA" id="ARBA00022448"/>
    </source>
</evidence>
<dbReference type="InterPro" id="IPR000440">
    <property type="entry name" value="NADH_UbQ/plastoQ_OxRdtase_su3"/>
</dbReference>
<dbReference type="GO" id="GO:0030964">
    <property type="term" value="C:NADH dehydrogenase complex"/>
    <property type="evidence" value="ECO:0007669"/>
    <property type="project" value="TreeGrafter"/>
</dbReference>
<keyword evidence="5 9" id="KW-0812">Transmembrane</keyword>
<dbReference type="InterPro" id="IPR038430">
    <property type="entry name" value="NDAH_ubi_oxred_su3_sf"/>
</dbReference>
<evidence type="ECO:0000256" key="7">
    <source>
        <dbReference type="ARBA" id="ARBA00023136"/>
    </source>
</evidence>
<proteinExistence type="inferred from homology"/>
<sequence>MILSVFISCGICGAAYVLSIKVGLDSEKSTPFECGFDPKGGARIPFSMRFFLLAVVFLIFDVEISLILPLPLSLNSGFYLSVGVAGGLFLIILIVGLFHEWREGSLDWI</sequence>
<evidence type="ECO:0000256" key="5">
    <source>
        <dbReference type="ARBA" id="ARBA00022692"/>
    </source>
</evidence>
<comment type="function">
    <text evidence="9">Core subunit of the mitochondrial membrane respiratory chain NADH dehydrogenase (Complex I) which catalyzes electron transfer from NADH through the respiratory chain, using ubiquinone as an electron acceptor. Essential for the catalytic activity of complex I.</text>
</comment>
<dbReference type="EMBL" id="KT726960">
    <property type="protein sequence ID" value="ALO81692.1"/>
    <property type="molecule type" value="Genomic_DNA"/>
</dbReference>
<feature type="transmembrane region" description="Helical" evidence="9">
    <location>
        <begin position="50"/>
        <end position="70"/>
    </location>
</feature>
<dbReference type="RefSeq" id="YP_009192174.1">
    <property type="nucleotide sequence ID" value="NC_028712.1"/>
</dbReference>
<evidence type="ECO:0000256" key="2">
    <source>
        <dbReference type="ARBA" id="ARBA00008472"/>
    </source>
</evidence>
<evidence type="ECO:0000256" key="1">
    <source>
        <dbReference type="ARBA" id="ARBA00004370"/>
    </source>
</evidence>
<feature type="transmembrane region" description="Helical" evidence="9">
    <location>
        <begin position="77"/>
        <end position="98"/>
    </location>
</feature>
<keyword evidence="7 9" id="KW-0472">Membrane</keyword>
<protein>
    <recommendedName>
        <fullName evidence="3 9">NADH-ubiquinone oxidoreductase chain 3</fullName>
        <ecNumber evidence="9">7.1.1.2</ecNumber>
    </recommendedName>
</protein>
<evidence type="ECO:0000256" key="9">
    <source>
        <dbReference type="RuleBase" id="RU003640"/>
    </source>
</evidence>
<dbReference type="AlphaFoldDB" id="A0A0S2N0E5"/>
<organism evidence="10">
    <name type="scientific">Owenia fusiformis</name>
    <name type="common">Polychaete worm</name>
    <dbReference type="NCBI Taxonomy" id="6347"/>
    <lineage>
        <taxon>Eukaryota</taxon>
        <taxon>Metazoa</taxon>
        <taxon>Spiralia</taxon>
        <taxon>Lophotrochozoa</taxon>
        <taxon>Annelida</taxon>
        <taxon>Polychaeta</taxon>
        <taxon>Sedentaria</taxon>
        <taxon>Canalipalpata</taxon>
        <taxon>Sabellida</taxon>
        <taxon>Oweniida</taxon>
        <taxon>Oweniidae</taxon>
        <taxon>Owenia</taxon>
    </lineage>
</organism>
<accession>A0A0S2N0E5</accession>
<gene>
    <name evidence="10" type="primary">NAD3</name>
</gene>
<evidence type="ECO:0000256" key="8">
    <source>
        <dbReference type="ARBA" id="ARBA00049551"/>
    </source>
</evidence>
<evidence type="ECO:0000256" key="3">
    <source>
        <dbReference type="ARBA" id="ARBA00021007"/>
    </source>
</evidence>
<keyword evidence="4 9" id="KW-0813">Transport</keyword>
<keyword evidence="9 10" id="KW-0496">Mitochondrion</keyword>
<comment type="catalytic activity">
    <reaction evidence="8 9">
        <text>a ubiquinone + NADH + 5 H(+)(in) = a ubiquinol + NAD(+) + 4 H(+)(out)</text>
        <dbReference type="Rhea" id="RHEA:29091"/>
        <dbReference type="Rhea" id="RHEA-COMP:9565"/>
        <dbReference type="Rhea" id="RHEA-COMP:9566"/>
        <dbReference type="ChEBI" id="CHEBI:15378"/>
        <dbReference type="ChEBI" id="CHEBI:16389"/>
        <dbReference type="ChEBI" id="CHEBI:17976"/>
        <dbReference type="ChEBI" id="CHEBI:57540"/>
        <dbReference type="ChEBI" id="CHEBI:57945"/>
        <dbReference type="EC" id="7.1.1.2"/>
    </reaction>
</comment>
<evidence type="ECO:0000256" key="6">
    <source>
        <dbReference type="ARBA" id="ARBA00022989"/>
    </source>
</evidence>
<name>A0A0S2N0E5_OWEFU</name>
<dbReference type="GO" id="GO:0008137">
    <property type="term" value="F:NADH dehydrogenase (ubiquinone) activity"/>
    <property type="evidence" value="ECO:0007669"/>
    <property type="project" value="UniProtKB-UniRule"/>
</dbReference>
<dbReference type="EC" id="7.1.1.2" evidence="9"/>